<dbReference type="Pfam" id="PF15985">
    <property type="entry name" value="KH_6"/>
    <property type="match status" value="1"/>
</dbReference>
<evidence type="ECO:0000256" key="9">
    <source>
        <dbReference type="ARBA" id="ARBA00030615"/>
    </source>
</evidence>
<dbReference type="InterPro" id="IPR036612">
    <property type="entry name" value="KH_dom_type_1_sf"/>
</dbReference>
<dbReference type="InterPro" id="IPR012340">
    <property type="entry name" value="NA-bd_OB-fold"/>
</dbReference>
<evidence type="ECO:0000256" key="8">
    <source>
        <dbReference type="ARBA" id="ARBA00023242"/>
    </source>
</evidence>
<dbReference type="GO" id="GO:0005730">
    <property type="term" value="C:nucleolus"/>
    <property type="evidence" value="ECO:0007669"/>
    <property type="project" value="UniProtKB-SubCell"/>
</dbReference>
<dbReference type="GO" id="GO:0071035">
    <property type="term" value="P:nuclear polyadenylation-dependent rRNA catabolic process"/>
    <property type="evidence" value="ECO:0007669"/>
    <property type="project" value="TreeGrafter"/>
</dbReference>
<dbReference type="Gene3D" id="3.30.1370.10">
    <property type="entry name" value="K Homology domain, type 1"/>
    <property type="match status" value="1"/>
</dbReference>
<keyword evidence="5" id="KW-0698">rRNA processing</keyword>
<dbReference type="CDD" id="cd22526">
    <property type="entry name" value="KH-I_Rrp40"/>
    <property type="match status" value="1"/>
</dbReference>
<dbReference type="FunFam" id="3.30.1370.10:FF:000038">
    <property type="entry name" value="exosome complex component RRP40"/>
    <property type="match status" value="1"/>
</dbReference>
<evidence type="ECO:0000256" key="4">
    <source>
        <dbReference type="ARBA" id="ARBA00022490"/>
    </source>
</evidence>
<accession>A0A6A6HBD3</accession>
<keyword evidence="13" id="KW-1185">Reference proteome</keyword>
<dbReference type="GO" id="GO:0071038">
    <property type="term" value="P:TRAMP-dependent tRNA surveillance pathway"/>
    <property type="evidence" value="ECO:0007669"/>
    <property type="project" value="TreeGrafter"/>
</dbReference>
<dbReference type="PANTHER" id="PTHR21321:SF1">
    <property type="entry name" value="EXOSOME COMPLEX COMPONENT RRP40"/>
    <property type="match status" value="1"/>
</dbReference>
<proteinExistence type="inferred from homology"/>
<organism evidence="12 13">
    <name type="scientific">Viridothelium virens</name>
    <name type="common">Speckled blister lichen</name>
    <name type="synonym">Trypethelium virens</name>
    <dbReference type="NCBI Taxonomy" id="1048519"/>
    <lineage>
        <taxon>Eukaryota</taxon>
        <taxon>Fungi</taxon>
        <taxon>Dikarya</taxon>
        <taxon>Ascomycota</taxon>
        <taxon>Pezizomycotina</taxon>
        <taxon>Dothideomycetes</taxon>
        <taxon>Dothideomycetes incertae sedis</taxon>
        <taxon>Trypetheliales</taxon>
        <taxon>Trypetheliaceae</taxon>
        <taxon>Viridothelium</taxon>
    </lineage>
</organism>
<comment type="similarity">
    <text evidence="3">Belongs to the RRP40 family.</text>
</comment>
<dbReference type="GO" id="GO:0071051">
    <property type="term" value="P:poly(A)-dependent snoRNA 3'-end processing"/>
    <property type="evidence" value="ECO:0007669"/>
    <property type="project" value="TreeGrafter"/>
</dbReference>
<dbReference type="Pfam" id="PF21262">
    <property type="entry name" value="RRP40_S1"/>
    <property type="match status" value="1"/>
</dbReference>
<evidence type="ECO:0000256" key="2">
    <source>
        <dbReference type="ARBA" id="ARBA00004604"/>
    </source>
</evidence>
<dbReference type="GO" id="GO:0034475">
    <property type="term" value="P:U4 snRNA 3'-end processing"/>
    <property type="evidence" value="ECO:0007669"/>
    <property type="project" value="TreeGrafter"/>
</dbReference>
<dbReference type="InterPro" id="IPR049469">
    <property type="entry name" value="RRP40_KH-I"/>
</dbReference>
<dbReference type="SUPFAM" id="SSF54791">
    <property type="entry name" value="Eukaryotic type KH-domain (KH-domain type I)"/>
    <property type="match status" value="1"/>
</dbReference>
<dbReference type="InterPro" id="IPR026699">
    <property type="entry name" value="Exosome_RNA_bind1/RRP40/RRP4"/>
</dbReference>
<reference evidence="12" key="1">
    <citation type="journal article" date="2020" name="Stud. Mycol.">
        <title>101 Dothideomycetes genomes: a test case for predicting lifestyles and emergence of pathogens.</title>
        <authorList>
            <person name="Haridas S."/>
            <person name="Albert R."/>
            <person name="Binder M."/>
            <person name="Bloem J."/>
            <person name="Labutti K."/>
            <person name="Salamov A."/>
            <person name="Andreopoulos B."/>
            <person name="Baker S."/>
            <person name="Barry K."/>
            <person name="Bills G."/>
            <person name="Bluhm B."/>
            <person name="Cannon C."/>
            <person name="Castanera R."/>
            <person name="Culley D."/>
            <person name="Daum C."/>
            <person name="Ezra D."/>
            <person name="Gonzalez J."/>
            <person name="Henrissat B."/>
            <person name="Kuo A."/>
            <person name="Liang C."/>
            <person name="Lipzen A."/>
            <person name="Lutzoni F."/>
            <person name="Magnuson J."/>
            <person name="Mondo S."/>
            <person name="Nolan M."/>
            <person name="Ohm R."/>
            <person name="Pangilinan J."/>
            <person name="Park H.-J."/>
            <person name="Ramirez L."/>
            <person name="Alfaro M."/>
            <person name="Sun H."/>
            <person name="Tritt A."/>
            <person name="Yoshinaga Y."/>
            <person name="Zwiers L.-H."/>
            <person name="Turgeon B."/>
            <person name="Goodwin S."/>
            <person name="Spatafora J."/>
            <person name="Crous P."/>
            <person name="Grigoriev I."/>
        </authorList>
    </citation>
    <scope>NUCLEOTIDE SEQUENCE</scope>
    <source>
        <strain evidence="12">Tuck. ex Michener</strain>
    </source>
</reference>
<evidence type="ECO:0000313" key="12">
    <source>
        <dbReference type="EMBL" id="KAF2235362.1"/>
    </source>
</evidence>
<dbReference type="InterPro" id="IPR037319">
    <property type="entry name" value="Rrp40_S1"/>
</dbReference>
<dbReference type="GO" id="GO:0000176">
    <property type="term" value="C:nuclear exosome (RNase complex)"/>
    <property type="evidence" value="ECO:0007669"/>
    <property type="project" value="TreeGrafter"/>
</dbReference>
<dbReference type="Pfam" id="PF18311">
    <property type="entry name" value="Rrp40_N"/>
    <property type="match status" value="1"/>
</dbReference>
<evidence type="ECO:0000256" key="3">
    <source>
        <dbReference type="ARBA" id="ARBA00007841"/>
    </source>
</evidence>
<evidence type="ECO:0000256" key="7">
    <source>
        <dbReference type="ARBA" id="ARBA00022884"/>
    </source>
</evidence>
<evidence type="ECO:0000256" key="6">
    <source>
        <dbReference type="ARBA" id="ARBA00022835"/>
    </source>
</evidence>
<dbReference type="Gene3D" id="2.40.50.140">
    <property type="entry name" value="Nucleic acid-binding proteins"/>
    <property type="match status" value="1"/>
</dbReference>
<dbReference type="CDD" id="cd05790">
    <property type="entry name" value="S1_Rrp40"/>
    <property type="match status" value="1"/>
</dbReference>
<keyword evidence="4" id="KW-0963">Cytoplasm</keyword>
<dbReference type="PANTHER" id="PTHR21321">
    <property type="entry name" value="PNAS-3 RELATED"/>
    <property type="match status" value="1"/>
</dbReference>
<name>A0A6A6HBD3_VIRVR</name>
<evidence type="ECO:0000259" key="10">
    <source>
        <dbReference type="Pfam" id="PF15985"/>
    </source>
</evidence>
<dbReference type="InterPro" id="IPR004088">
    <property type="entry name" value="KH_dom_type_1"/>
</dbReference>
<evidence type="ECO:0000256" key="1">
    <source>
        <dbReference type="ARBA" id="ARBA00004496"/>
    </source>
</evidence>
<dbReference type="GO" id="GO:0071034">
    <property type="term" value="P:CUT catabolic process"/>
    <property type="evidence" value="ECO:0007669"/>
    <property type="project" value="TreeGrafter"/>
</dbReference>
<dbReference type="InterPro" id="IPR041054">
    <property type="entry name" value="Rrp40_N_euk"/>
</dbReference>
<feature type="domain" description="K Homology" evidence="10">
    <location>
        <begin position="157"/>
        <end position="210"/>
    </location>
</feature>
<dbReference type="GO" id="GO:0000177">
    <property type="term" value="C:cytoplasmic exosome (RNase complex)"/>
    <property type="evidence" value="ECO:0007669"/>
    <property type="project" value="TreeGrafter"/>
</dbReference>
<dbReference type="GO" id="GO:0010468">
    <property type="term" value="P:regulation of gene expression"/>
    <property type="evidence" value="ECO:0007669"/>
    <property type="project" value="UniProtKB-ARBA"/>
</dbReference>
<evidence type="ECO:0000256" key="5">
    <source>
        <dbReference type="ARBA" id="ARBA00022552"/>
    </source>
</evidence>
<dbReference type="SUPFAM" id="SSF50249">
    <property type="entry name" value="Nucleic acid-binding proteins"/>
    <property type="match status" value="1"/>
</dbReference>
<feature type="domain" description="Exosome complex exonuclease Rrp40 N-terminal" evidence="11">
    <location>
        <begin position="28"/>
        <end position="66"/>
    </location>
</feature>
<dbReference type="Proteomes" id="UP000800092">
    <property type="component" value="Unassembled WGS sequence"/>
</dbReference>
<comment type="subcellular location">
    <subcellularLocation>
        <location evidence="1">Cytoplasm</location>
    </subcellularLocation>
    <subcellularLocation>
        <location evidence="2">Nucleus</location>
        <location evidence="2">Nucleolus</location>
    </subcellularLocation>
</comment>
<dbReference type="EMBL" id="ML991792">
    <property type="protein sequence ID" value="KAF2235362.1"/>
    <property type="molecule type" value="Genomic_DNA"/>
</dbReference>
<dbReference type="FunFam" id="2.40.50.140:FF:000112">
    <property type="entry name" value="Exosome complex component RRP40"/>
    <property type="match status" value="1"/>
</dbReference>
<keyword evidence="6" id="KW-0271">Exosome</keyword>
<protein>
    <recommendedName>
        <fullName evidence="9">Ribosomal RNA-processing protein 40</fullName>
    </recommendedName>
</protein>
<sequence>MTAIHVLLPGDIVQSDALPTSRNSSKPLTLGPGLQHELPDTITAVLGGELCVDERKNAIWVEHNGGKYNPTVGDLIIATVHHSSADFYHCAITPYTTFALLPQLAFEGATRKTRPVLTSGNLVYARVSLANKFMEPELECVQPSTGKADGLGPLKGGMLFDISLGMARRLMSPKLKEQARLIVLEELAERVPYEIAVGRNGKLWVNSGSVRSTLAVGKAVKETDEKGLGIEEQRNLVKNLLKTM</sequence>
<evidence type="ECO:0000259" key="11">
    <source>
        <dbReference type="Pfam" id="PF18311"/>
    </source>
</evidence>
<gene>
    <name evidence="12" type="ORF">EV356DRAFT_523295</name>
</gene>
<keyword evidence="8" id="KW-0539">Nucleus</keyword>
<keyword evidence="7" id="KW-0694">RNA-binding</keyword>
<dbReference type="GO" id="GO:0000467">
    <property type="term" value="P:exonucleolytic trimming to generate mature 3'-end of 5.8S rRNA from tricistronic rRNA transcript (SSU-rRNA, 5.8S rRNA, LSU-rRNA)"/>
    <property type="evidence" value="ECO:0007669"/>
    <property type="project" value="TreeGrafter"/>
</dbReference>
<dbReference type="OrthoDB" id="340500at2759"/>
<dbReference type="AlphaFoldDB" id="A0A6A6HBD3"/>
<dbReference type="GO" id="GO:0003723">
    <property type="term" value="F:RNA binding"/>
    <property type="evidence" value="ECO:0007669"/>
    <property type="project" value="UniProtKB-KW"/>
</dbReference>
<evidence type="ECO:0000313" key="13">
    <source>
        <dbReference type="Proteomes" id="UP000800092"/>
    </source>
</evidence>